<keyword evidence="6" id="KW-0695">RNA-directed DNA polymerase</keyword>
<dbReference type="InterPro" id="IPR050951">
    <property type="entry name" value="Retrovirus_Pol_polyprotein"/>
</dbReference>
<dbReference type="CDD" id="cd09274">
    <property type="entry name" value="RNase_HI_RT_Ty3"/>
    <property type="match status" value="1"/>
</dbReference>
<evidence type="ECO:0000313" key="8">
    <source>
        <dbReference type="EMBL" id="CAN59873.1"/>
    </source>
</evidence>
<dbReference type="InterPro" id="IPR012337">
    <property type="entry name" value="RNaseH-like_sf"/>
</dbReference>
<organism evidence="8">
    <name type="scientific">Vitis vinifera</name>
    <name type="common">Grape</name>
    <dbReference type="NCBI Taxonomy" id="29760"/>
    <lineage>
        <taxon>Eukaryota</taxon>
        <taxon>Viridiplantae</taxon>
        <taxon>Streptophyta</taxon>
        <taxon>Embryophyta</taxon>
        <taxon>Tracheophyta</taxon>
        <taxon>Spermatophyta</taxon>
        <taxon>Magnoliopsida</taxon>
        <taxon>eudicotyledons</taxon>
        <taxon>Gunneridae</taxon>
        <taxon>Pentapetalae</taxon>
        <taxon>rosids</taxon>
        <taxon>Vitales</taxon>
        <taxon>Vitaceae</taxon>
        <taxon>Viteae</taxon>
        <taxon>Vitis</taxon>
    </lineage>
</organism>
<dbReference type="SUPFAM" id="SSF53098">
    <property type="entry name" value="Ribonuclease H-like"/>
    <property type="match status" value="1"/>
</dbReference>
<evidence type="ECO:0000256" key="1">
    <source>
        <dbReference type="ARBA" id="ARBA00022679"/>
    </source>
</evidence>
<evidence type="ECO:0000259" key="7">
    <source>
        <dbReference type="PROSITE" id="PS50994"/>
    </source>
</evidence>
<name>A5CB96_VITVI</name>
<dbReference type="Gene3D" id="3.10.10.10">
    <property type="entry name" value="HIV Type 1 Reverse Transcriptase, subunit A, domain 1"/>
    <property type="match status" value="1"/>
</dbReference>
<keyword evidence="5" id="KW-0378">Hydrolase</keyword>
<dbReference type="EMBL" id="AM488856">
    <property type="protein sequence ID" value="CAN59873.1"/>
    <property type="molecule type" value="Genomic_DNA"/>
</dbReference>
<dbReference type="FunFam" id="3.30.70.270:FF:000020">
    <property type="entry name" value="Transposon Tf2-6 polyprotein-like Protein"/>
    <property type="match status" value="1"/>
</dbReference>
<dbReference type="PANTHER" id="PTHR37984:SF5">
    <property type="entry name" value="PROTEIN NYNRIN-LIKE"/>
    <property type="match status" value="1"/>
</dbReference>
<dbReference type="InterPro" id="IPR001584">
    <property type="entry name" value="Integrase_cat-core"/>
</dbReference>
<dbReference type="GO" id="GO:0015074">
    <property type="term" value="P:DNA integration"/>
    <property type="evidence" value="ECO:0007669"/>
    <property type="project" value="InterPro"/>
</dbReference>
<dbReference type="GO" id="GO:0003676">
    <property type="term" value="F:nucleic acid binding"/>
    <property type="evidence" value="ECO:0007669"/>
    <property type="project" value="InterPro"/>
</dbReference>
<protein>
    <recommendedName>
        <fullName evidence="7">Integrase catalytic domain-containing protein</fullName>
    </recommendedName>
</protein>
<dbReference type="InterPro" id="IPR041588">
    <property type="entry name" value="Integrase_H2C2"/>
</dbReference>
<dbReference type="Gene3D" id="1.10.340.70">
    <property type="match status" value="1"/>
</dbReference>
<evidence type="ECO:0000256" key="3">
    <source>
        <dbReference type="ARBA" id="ARBA00022722"/>
    </source>
</evidence>
<dbReference type="PANTHER" id="PTHR37984">
    <property type="entry name" value="PROTEIN CBG26694"/>
    <property type="match status" value="1"/>
</dbReference>
<dbReference type="AlphaFoldDB" id="A5CB96"/>
<dbReference type="GO" id="GO:0003964">
    <property type="term" value="F:RNA-directed DNA polymerase activity"/>
    <property type="evidence" value="ECO:0007669"/>
    <property type="project" value="UniProtKB-KW"/>
</dbReference>
<dbReference type="Pfam" id="PF00665">
    <property type="entry name" value="rve"/>
    <property type="match status" value="1"/>
</dbReference>
<reference evidence="8" key="1">
    <citation type="journal article" date="2007" name="PLoS ONE">
        <title>The first genome sequence of an elite grapevine cultivar (Pinot noir Vitis vinifera L.): coping with a highly heterozygous genome.</title>
        <authorList>
            <person name="Velasco R."/>
            <person name="Zharkikh A."/>
            <person name="Troggio M."/>
            <person name="Cartwright D.A."/>
            <person name="Cestaro A."/>
            <person name="Pruss D."/>
            <person name="Pindo M."/>
            <person name="FitzGerald L.M."/>
            <person name="Vezzulli S."/>
            <person name="Reid J."/>
            <person name="Malacarne G."/>
            <person name="Iliev D."/>
            <person name="Coppola G."/>
            <person name="Wardell B."/>
            <person name="Micheletti D."/>
            <person name="Macalma T."/>
            <person name="Facci M."/>
            <person name="Mitchell J.T."/>
            <person name="Perazzolli M."/>
            <person name="Eldredge G."/>
            <person name="Gatto P."/>
            <person name="Oyzerski R."/>
            <person name="Moretto M."/>
            <person name="Gutin N."/>
            <person name="Stefanini M."/>
            <person name="Chen Y."/>
            <person name="Segala C."/>
            <person name="Davenport C."/>
            <person name="Dematte L."/>
            <person name="Mraz A."/>
            <person name="Battilana J."/>
            <person name="Stormo K."/>
            <person name="Costa F."/>
            <person name="Tao Q."/>
            <person name="Si-Ammour A."/>
            <person name="Harkins T."/>
            <person name="Lackey A."/>
            <person name="Perbost C."/>
            <person name="Taillon B."/>
            <person name="Stella A."/>
            <person name="Solovyev V."/>
            <person name="Fawcett J.A."/>
            <person name="Sterck L."/>
            <person name="Vandepoele K."/>
            <person name="Grando S.M."/>
            <person name="Toppo S."/>
            <person name="Moser C."/>
            <person name="Lanchbury J."/>
            <person name="Bogden R."/>
            <person name="Skolnick M."/>
            <person name="Sgaramella V."/>
            <person name="Bhatnagar S.K."/>
            <person name="Fontana P."/>
            <person name="Gutin A."/>
            <person name="Van de Peer Y."/>
            <person name="Salamini F."/>
            <person name="Viola R."/>
        </authorList>
    </citation>
    <scope>NUCLEOTIDE SEQUENCE</scope>
</reference>
<proteinExistence type="predicted"/>
<gene>
    <name evidence="8" type="ORF">VITISV_035141</name>
</gene>
<dbReference type="Pfam" id="PF17921">
    <property type="entry name" value="Integrase_H2C2"/>
    <property type="match status" value="1"/>
</dbReference>
<dbReference type="InterPro" id="IPR041373">
    <property type="entry name" value="RT_RNaseH"/>
</dbReference>
<dbReference type="PROSITE" id="PS50994">
    <property type="entry name" value="INTEGRASE"/>
    <property type="match status" value="1"/>
</dbReference>
<dbReference type="Gene3D" id="3.30.70.270">
    <property type="match status" value="2"/>
</dbReference>
<dbReference type="Pfam" id="PF17917">
    <property type="entry name" value="RT_RNaseH"/>
    <property type="match status" value="1"/>
</dbReference>
<dbReference type="InterPro" id="IPR043502">
    <property type="entry name" value="DNA/RNA_pol_sf"/>
</dbReference>
<dbReference type="SUPFAM" id="SSF56672">
    <property type="entry name" value="DNA/RNA polymerases"/>
    <property type="match status" value="1"/>
</dbReference>
<evidence type="ECO:0000256" key="5">
    <source>
        <dbReference type="ARBA" id="ARBA00022801"/>
    </source>
</evidence>
<feature type="domain" description="Integrase catalytic" evidence="7">
    <location>
        <begin position="547"/>
        <end position="711"/>
    </location>
</feature>
<dbReference type="FunFam" id="3.10.20.370:FF:000001">
    <property type="entry name" value="Retrovirus-related Pol polyprotein from transposon 17.6-like protein"/>
    <property type="match status" value="1"/>
</dbReference>
<keyword evidence="4" id="KW-0255">Endonuclease</keyword>
<accession>A5CB96</accession>
<evidence type="ECO:0000256" key="6">
    <source>
        <dbReference type="ARBA" id="ARBA00022918"/>
    </source>
</evidence>
<keyword evidence="1" id="KW-0808">Transferase</keyword>
<dbReference type="InterPro" id="IPR036397">
    <property type="entry name" value="RNaseH_sf"/>
</dbReference>
<keyword evidence="3" id="KW-0540">Nuclease</keyword>
<evidence type="ECO:0000256" key="2">
    <source>
        <dbReference type="ARBA" id="ARBA00022695"/>
    </source>
</evidence>
<dbReference type="CDD" id="cd01647">
    <property type="entry name" value="RT_LTR"/>
    <property type="match status" value="1"/>
</dbReference>
<evidence type="ECO:0000256" key="4">
    <source>
        <dbReference type="ARBA" id="ARBA00022759"/>
    </source>
</evidence>
<dbReference type="GO" id="GO:0016787">
    <property type="term" value="F:hydrolase activity"/>
    <property type="evidence" value="ECO:0007669"/>
    <property type="project" value="UniProtKB-KW"/>
</dbReference>
<keyword evidence="2" id="KW-0548">Nucleotidyltransferase</keyword>
<sequence>MEEETKPIHQPQRRLNPHMQEVVRAEVLKLLQAGIIYPISDSPWVSPTQVVPKKLGIMVVQNEKGEEVATRLTSGWRVCIDYRKLNVVTKKDHFPFPFIDQVLERVPGHPFYCFLDDYSGRRPLSHVHLEHMPIEECLLVYAMHLQHSNDVFMDDITIYGSTFEECLVNLEAVLNRCIEKDLVLNWEKCHFMVQQGIVLGHIISEKGIEVEKAKVELIVKLPSPTTVKGVRQFLGHAGFYKRFIKDFSKLSKPLCELLAKDAKFLWDDICQRSFEQLKQFLTTSPIVRSPNWKLSFEVMCDASDFAIRVVLGQREDGKPYVIYYASKTLNEAQRNYTTIEKELLVVVFSLDEFHAYLVGSFIIVFIDHSASKYLVTKQDAKARLVRWILLLQEFNLQIRDKKGVENVVADHLSRLAVAHNSHVLPINDDFLKESLMLLENTPWYAHIANYLVTGEVPSEWKAQDGKYFFAKIHAYYWEEPFFSKEQQGILSHCHESACGDHFASQKTAMKVLQSGFSWSSLFKDAHTMCRSCDRCQRLGKLTQRNQMPMNPILIVNLFNVWGIDFMGPFPMSFGNSYILVGVDYVSKWVEVIPCKHNDHKVVLKFLKENIFSRFRVPKAIISDGGTHFCNKPFETLLAKYGVKHKVATHYHPQTSGQVELANREIKSILMKVVNTSKRDWSIKLHDSLWAYRTAYKTMLGMSPYRLVYGKACHLPVEVEYKAWWAIKKVNMDLTKVGAKRCLDLNEMEELRNDAYINSKVAK</sequence>
<dbReference type="Gene3D" id="3.30.420.10">
    <property type="entry name" value="Ribonuclease H-like superfamily/Ribonuclease H"/>
    <property type="match status" value="1"/>
</dbReference>
<dbReference type="InterPro" id="IPR043128">
    <property type="entry name" value="Rev_trsase/Diguanyl_cyclase"/>
</dbReference>
<dbReference type="GO" id="GO:0004519">
    <property type="term" value="F:endonuclease activity"/>
    <property type="evidence" value="ECO:0007669"/>
    <property type="project" value="UniProtKB-KW"/>
</dbReference>